<dbReference type="AlphaFoldDB" id="A0A0B2SU42"/>
<dbReference type="EMBL" id="KN639604">
    <property type="protein sequence ID" value="KHN48448.1"/>
    <property type="molecule type" value="Genomic_DNA"/>
</dbReference>
<reference evidence="2" key="1">
    <citation type="submission" date="2014-07" db="EMBL/GenBank/DDBJ databases">
        <title>Identification of a novel salt tolerance gene in wild soybean by whole-genome sequencing.</title>
        <authorList>
            <person name="Lam H.-M."/>
            <person name="Qi X."/>
            <person name="Li M.-W."/>
            <person name="Liu X."/>
            <person name="Xie M."/>
            <person name="Ni M."/>
            <person name="Xu X."/>
        </authorList>
    </citation>
    <scope>NUCLEOTIDE SEQUENCE [LARGE SCALE GENOMIC DNA]</scope>
    <source>
        <tissue evidence="2">Root</tissue>
    </source>
</reference>
<protein>
    <submittedName>
        <fullName evidence="2">Uncharacterized protein</fullName>
    </submittedName>
</protein>
<keyword evidence="1" id="KW-0175">Coiled coil</keyword>
<evidence type="ECO:0000313" key="2">
    <source>
        <dbReference type="EMBL" id="KHN48448.1"/>
    </source>
</evidence>
<feature type="non-terminal residue" evidence="2">
    <location>
        <position position="1"/>
    </location>
</feature>
<dbReference type="Proteomes" id="UP000053555">
    <property type="component" value="Unassembled WGS sequence"/>
</dbReference>
<evidence type="ECO:0000256" key="1">
    <source>
        <dbReference type="SAM" id="Coils"/>
    </source>
</evidence>
<organism evidence="2">
    <name type="scientific">Glycine soja</name>
    <name type="common">Wild soybean</name>
    <dbReference type="NCBI Taxonomy" id="3848"/>
    <lineage>
        <taxon>Eukaryota</taxon>
        <taxon>Viridiplantae</taxon>
        <taxon>Streptophyta</taxon>
        <taxon>Embryophyta</taxon>
        <taxon>Tracheophyta</taxon>
        <taxon>Spermatophyta</taxon>
        <taxon>Magnoliopsida</taxon>
        <taxon>eudicotyledons</taxon>
        <taxon>Gunneridae</taxon>
        <taxon>Pentapetalae</taxon>
        <taxon>rosids</taxon>
        <taxon>fabids</taxon>
        <taxon>Fabales</taxon>
        <taxon>Fabaceae</taxon>
        <taxon>Papilionoideae</taxon>
        <taxon>50 kb inversion clade</taxon>
        <taxon>NPAAA clade</taxon>
        <taxon>indigoferoid/millettioid clade</taxon>
        <taxon>Phaseoleae</taxon>
        <taxon>Glycine</taxon>
        <taxon>Glycine subgen. Soja</taxon>
    </lineage>
</organism>
<gene>
    <name evidence="2" type="ORF">glysoja_044394</name>
</gene>
<accession>A0A0B2SU42</accession>
<feature type="non-terminal residue" evidence="2">
    <location>
        <position position="61"/>
    </location>
</feature>
<proteinExistence type="predicted"/>
<sequence length="61" mass="6821">LTQFMQVSISNQKNIDASIKNLEVQVKQLTKQLSKLGSGSFSTTTQVNPKEHCNLITTRWG</sequence>
<name>A0A0B2SU42_GLYSO</name>
<feature type="coiled-coil region" evidence="1">
    <location>
        <begin position="12"/>
        <end position="39"/>
    </location>
</feature>